<dbReference type="KEGG" id="cph:Cpha266_1837"/>
<dbReference type="eggNOG" id="COG3914">
    <property type="taxonomic scope" value="Bacteria"/>
</dbReference>
<accession>A1BHH6</accession>
<dbReference type="Gene3D" id="3.90.550.10">
    <property type="entry name" value="Spore Coat Polysaccharide Biosynthesis Protein SpsA, Chain A"/>
    <property type="match status" value="1"/>
</dbReference>
<sequence>MILSAKNRSFLVFIHDDVWIDDYFLSTRIREGLSKFDIIGVAGNRRITTKQPAWIFNDHTFTWDDKANLTGAVAHAKHPFGRITFFGEVPAECALLDGVLLAAQKAVLVNAQCFFDSRFDFHFYDMDFCRTAKQNQLTLGTWPISITHQSGGAFGSEQWKKSYNTYIDKWGE</sequence>
<dbReference type="EMBL" id="CP000492">
    <property type="protein sequence ID" value="ABL65853.1"/>
    <property type="molecule type" value="Genomic_DNA"/>
</dbReference>
<dbReference type="RefSeq" id="WP_011745660.1">
    <property type="nucleotide sequence ID" value="NC_008639.1"/>
</dbReference>
<reference evidence="1 2" key="1">
    <citation type="submission" date="2006-12" db="EMBL/GenBank/DDBJ databases">
        <title>Complete sequence of Chlorobium phaeobacteroides DSM 266.</title>
        <authorList>
            <consortium name="US DOE Joint Genome Institute"/>
            <person name="Copeland A."/>
            <person name="Lucas S."/>
            <person name="Lapidus A."/>
            <person name="Barry K."/>
            <person name="Detter J.C."/>
            <person name="Glavina del Rio T."/>
            <person name="Hammon N."/>
            <person name="Israni S."/>
            <person name="Pitluck S."/>
            <person name="Goltsman E."/>
            <person name="Schmutz J."/>
            <person name="Larimer F."/>
            <person name="Land M."/>
            <person name="Hauser L."/>
            <person name="Mikhailova N."/>
            <person name="Li T."/>
            <person name="Overmann J."/>
            <person name="Bryant D.A."/>
            <person name="Richardson P."/>
        </authorList>
    </citation>
    <scope>NUCLEOTIDE SEQUENCE [LARGE SCALE GENOMIC DNA]</scope>
    <source>
        <strain evidence="1 2">DSM 266</strain>
    </source>
</reference>
<protein>
    <submittedName>
        <fullName evidence="1">TPR domain protein</fullName>
    </submittedName>
</protein>
<evidence type="ECO:0000313" key="2">
    <source>
        <dbReference type="Proteomes" id="UP000008701"/>
    </source>
</evidence>
<keyword evidence="2" id="KW-1185">Reference proteome</keyword>
<gene>
    <name evidence="1" type="ordered locus">Cpha266_1837</name>
</gene>
<dbReference type="InterPro" id="IPR029044">
    <property type="entry name" value="Nucleotide-diphossugar_trans"/>
</dbReference>
<organism evidence="1 2">
    <name type="scientific">Chlorobium phaeobacteroides (strain DSM 266 / SMG 266 / 2430)</name>
    <dbReference type="NCBI Taxonomy" id="290317"/>
    <lineage>
        <taxon>Bacteria</taxon>
        <taxon>Pseudomonadati</taxon>
        <taxon>Chlorobiota</taxon>
        <taxon>Chlorobiia</taxon>
        <taxon>Chlorobiales</taxon>
        <taxon>Chlorobiaceae</taxon>
        <taxon>Chlorobium/Pelodictyon group</taxon>
        <taxon>Chlorobium</taxon>
    </lineage>
</organism>
<evidence type="ECO:0000313" key="1">
    <source>
        <dbReference type="EMBL" id="ABL65853.1"/>
    </source>
</evidence>
<dbReference type="STRING" id="290317.Cpha266_1837"/>
<dbReference type="HOGENOM" id="CLU_1420315_0_0_10"/>
<dbReference type="Proteomes" id="UP000008701">
    <property type="component" value="Chromosome"/>
</dbReference>
<proteinExistence type="predicted"/>
<name>A1BHH6_CHLPD</name>
<dbReference type="AlphaFoldDB" id="A1BHH6"/>